<accession>A0ABV0LWZ8</accession>
<evidence type="ECO:0000313" key="1">
    <source>
        <dbReference type="EMBL" id="MEQ1404128.1"/>
    </source>
</evidence>
<dbReference type="EMBL" id="JBEAAL010000002">
    <property type="protein sequence ID" value="MEQ1404128.1"/>
    <property type="molecule type" value="Genomic_DNA"/>
</dbReference>
<proteinExistence type="predicted"/>
<protein>
    <submittedName>
        <fullName evidence="1">Uncharacterized protein</fullName>
    </submittedName>
</protein>
<organism evidence="1 2">
    <name type="scientific">Neorhizobium phenanthreniclasticum</name>
    <dbReference type="NCBI Taxonomy" id="3157917"/>
    <lineage>
        <taxon>Bacteria</taxon>
        <taxon>Pseudomonadati</taxon>
        <taxon>Pseudomonadota</taxon>
        <taxon>Alphaproteobacteria</taxon>
        <taxon>Hyphomicrobiales</taxon>
        <taxon>Rhizobiaceae</taxon>
        <taxon>Rhizobium/Agrobacterium group</taxon>
        <taxon>Neorhizobium</taxon>
    </lineage>
</organism>
<name>A0ABV0LWZ8_9HYPH</name>
<gene>
    <name evidence="1" type="ORF">ABK249_04215</name>
</gene>
<reference evidence="1 2" key="1">
    <citation type="submission" date="2024-05" db="EMBL/GenBank/DDBJ databases">
        <title>Neorhizobium sp. Rsf11, a plant growth promoting and heavy metal resistant PAH-degrader.</title>
        <authorList>
            <person name="Golubev S.N."/>
            <person name="Muratova A.Y."/>
            <person name="Markelova M.I."/>
        </authorList>
    </citation>
    <scope>NUCLEOTIDE SEQUENCE [LARGE SCALE GENOMIC DNA]</scope>
    <source>
        <strain evidence="1 2">Rsf11</strain>
    </source>
</reference>
<dbReference type="RefSeq" id="WP_227703580.1">
    <property type="nucleotide sequence ID" value="NZ_JBEAAL010000002.1"/>
</dbReference>
<keyword evidence="2" id="KW-1185">Reference proteome</keyword>
<dbReference type="Proteomes" id="UP001496627">
    <property type="component" value="Unassembled WGS sequence"/>
</dbReference>
<evidence type="ECO:0000313" key="2">
    <source>
        <dbReference type="Proteomes" id="UP001496627"/>
    </source>
</evidence>
<comment type="caution">
    <text evidence="1">The sequence shown here is derived from an EMBL/GenBank/DDBJ whole genome shotgun (WGS) entry which is preliminary data.</text>
</comment>
<sequence length="241" mass="27102">MSGAFLALWNNYPSAMTEEYEAWHTFEHVPERLTTPGMLRARRYASFLEPENRYFTLYELTDLRTIEHPAYMDLVKNPTVWSAKMRRHFSNVLRIPANKLASGGRGIGRSTLVQAYSVKRTRAENAGLQLARKLSDMVASGTLLSFIIGLAEPNQPYEVFAQDAETDDTTYNVVVIADGLCRETLESAHASISETALDLLRPCKSLRDELFDLVVAYPDNSLLSDRTAVAASSQLTRRFES</sequence>